<dbReference type="Pfam" id="PF22617">
    <property type="entry name" value="HCS_D2"/>
    <property type="match status" value="1"/>
</dbReference>
<proteinExistence type="predicted"/>
<feature type="domain" description="2-isopropylmalate synthase/homocitrate synthase post-catalytic" evidence="2">
    <location>
        <begin position="251"/>
        <end position="326"/>
    </location>
</feature>
<dbReference type="RefSeq" id="WP_003447857.1">
    <property type="nucleotide sequence ID" value="NZ_ANZB01000018.1"/>
</dbReference>
<name>A0A0H3J0Z1_CLOPA</name>
<dbReference type="Proteomes" id="UP000030905">
    <property type="component" value="Chromosome"/>
</dbReference>
<sequence length="352" mass="41627">MAVVMDGVKKNIIDRTIPNLVKKFQNFNNDDIAYFLKLLHETGIDLFEINRDSMDKIKKFPLNLDYIYRIENIEDYNYLNNYNFKYIILNYKTIYRFLLEDEKIQKNLKEHNIILEIDIEDLDELYLSEDNKIFCIFNIVCLRINNLSKLDFIDEDFRIKDLKSKFNVLVDFCASNKYYMATAIIINAFLNGSDIITTEFNSNDYAAMEEVIIALKSIRNIEIRGDLKLISKLTRIYEKITSERVYSMKPILGEDIFKYESGIHADGIAKNPKNYEPFNPELIGTNRKLYIGKHSGKAALVVKFKELNLNCNNIDMNLFLQDIREKSIQEKRNVLDNEIIEMYKEYNKSYQR</sequence>
<evidence type="ECO:0000313" key="5">
    <source>
        <dbReference type="Proteomes" id="UP000028042"/>
    </source>
</evidence>
<dbReference type="EC" id="2.3.3.14" evidence="3"/>
<organism evidence="3 6">
    <name type="scientific">Clostridium pasteurianum DSM 525 = ATCC 6013</name>
    <dbReference type="NCBI Taxonomy" id="1262449"/>
    <lineage>
        <taxon>Bacteria</taxon>
        <taxon>Bacillati</taxon>
        <taxon>Bacillota</taxon>
        <taxon>Clostridia</taxon>
        <taxon>Eubacteriales</taxon>
        <taxon>Clostridiaceae</taxon>
        <taxon>Clostridium</taxon>
    </lineage>
</organism>
<keyword evidence="3" id="KW-0012">Acyltransferase</keyword>
<dbReference type="InterPro" id="IPR054691">
    <property type="entry name" value="LeuA/HCS_post-cat"/>
</dbReference>
<gene>
    <name evidence="3" type="primary">nifVo</name>
    <name evidence="3" type="ORF">CLPA_c14420</name>
    <name evidence="4" type="ORF">CP6013_01732</name>
</gene>
<dbReference type="PATRIC" id="fig|1262449.3.peg.3804"/>
<protein>
    <submittedName>
        <fullName evidence="3">Homocitrate synthase, omega subunit</fullName>
        <ecNumber evidence="3">2.3.3.14</ecNumber>
    </submittedName>
</protein>
<dbReference type="KEGG" id="cpae:CPAST_c14420"/>
<dbReference type="PANTHER" id="PTHR42880:SF1">
    <property type="entry name" value="ISOPROPYLMALATE_HOMOCITRATE_CITRAMALATE SYNTHASE FAMILY PROTEIN"/>
    <property type="match status" value="1"/>
</dbReference>
<dbReference type="GeneID" id="93073616"/>
<keyword evidence="6" id="KW-1185">Reference proteome</keyword>
<dbReference type="EMBL" id="CP009268">
    <property type="protein sequence ID" value="AJA51509.1"/>
    <property type="molecule type" value="Genomic_DNA"/>
</dbReference>
<dbReference type="EMBL" id="JPGY02000001">
    <property type="protein sequence ID" value="KRU12484.1"/>
    <property type="molecule type" value="Genomic_DNA"/>
</dbReference>
<dbReference type="Proteomes" id="UP000028042">
    <property type="component" value="Unassembled WGS sequence"/>
</dbReference>
<evidence type="ECO:0000313" key="6">
    <source>
        <dbReference type="Proteomes" id="UP000030905"/>
    </source>
</evidence>
<evidence type="ECO:0000256" key="1">
    <source>
        <dbReference type="ARBA" id="ARBA00022679"/>
    </source>
</evidence>
<dbReference type="AlphaFoldDB" id="A0A0H3J0Z1"/>
<dbReference type="KEGG" id="cpat:CLPA_c14420"/>
<reference evidence="4 5" key="3">
    <citation type="journal article" name="Genome Announc.">
        <title>Improved Draft Genome Sequence of Clostridium pasteurianum Strain ATCC 6013 (DSM 525) Using a Hybrid Next-Generation Sequencing Approach.</title>
        <authorList>
            <person name="Pyne M.E."/>
            <person name="Utturkar S."/>
            <person name="Brown S.D."/>
            <person name="Moo-Young M."/>
            <person name="Chung D.A."/>
            <person name="Chou C.P."/>
        </authorList>
    </citation>
    <scope>NUCLEOTIDE SEQUENCE [LARGE SCALE GENOMIC DNA]</scope>
    <source>
        <strain evidence="4 5">ATCC 6013</strain>
    </source>
</reference>
<dbReference type="GO" id="GO:0004410">
    <property type="term" value="F:homocitrate synthase activity"/>
    <property type="evidence" value="ECO:0007669"/>
    <property type="project" value="UniProtKB-EC"/>
</dbReference>
<dbReference type="Gene3D" id="1.10.238.260">
    <property type="match status" value="1"/>
</dbReference>
<evidence type="ECO:0000259" key="2">
    <source>
        <dbReference type="Pfam" id="PF22617"/>
    </source>
</evidence>
<evidence type="ECO:0000313" key="3">
    <source>
        <dbReference type="EMBL" id="AJA51509.1"/>
    </source>
</evidence>
<evidence type="ECO:0000313" key="4">
    <source>
        <dbReference type="EMBL" id="KRU12484.1"/>
    </source>
</evidence>
<reference evidence="4" key="2">
    <citation type="submission" date="2015-10" db="EMBL/GenBank/DDBJ databases">
        <title>Improved Draft Genome Sequence of Clostridium pasteurianum Strain ATCC 6013 (DSM 525) Using a Hybrid Next-Generation Sequencing Approach.</title>
        <authorList>
            <person name="Pyne M.E."/>
            <person name="Utturkar S.M."/>
            <person name="Brown S.D."/>
            <person name="Moo-Young M."/>
            <person name="Chung D.A."/>
            <person name="Chou P.C."/>
        </authorList>
    </citation>
    <scope>NUCLEOTIDE SEQUENCE</scope>
    <source>
        <strain evidence="4">ATCC 6013</strain>
    </source>
</reference>
<reference evidence="3 6" key="1">
    <citation type="journal article" date="2015" name="Genome Announc.">
        <title>Complete Genome Sequence of the Nitrogen-Fixing and Solvent-Producing Clostridium pasteurianum DSM 525.</title>
        <authorList>
            <person name="Poehlein A."/>
            <person name="Grosse-Honebrink A."/>
            <person name="Zhang Y."/>
            <person name="Minton N.P."/>
            <person name="Daniel R."/>
        </authorList>
    </citation>
    <scope>NUCLEOTIDE SEQUENCE [LARGE SCALE GENOMIC DNA]</scope>
    <source>
        <strain evidence="3">DSM 525</strain>
        <strain evidence="6">DSM 525 / ATCC 6013</strain>
    </source>
</reference>
<keyword evidence="1 3" id="KW-0808">Transferase</keyword>
<accession>A0A0H3J0Z1</accession>
<dbReference type="PANTHER" id="PTHR42880">
    <property type="entry name" value="HOMOCITRATE SYNTHASE"/>
    <property type="match status" value="1"/>
</dbReference>
<dbReference type="eggNOG" id="COG0119">
    <property type="taxonomic scope" value="Bacteria"/>
</dbReference>